<organism evidence="7 8">
    <name type="scientific">Biomphalaria glabrata</name>
    <name type="common">Bloodfluke planorb</name>
    <name type="synonym">Freshwater snail</name>
    <dbReference type="NCBI Taxonomy" id="6526"/>
    <lineage>
        <taxon>Eukaryota</taxon>
        <taxon>Metazoa</taxon>
        <taxon>Spiralia</taxon>
        <taxon>Lophotrochozoa</taxon>
        <taxon>Mollusca</taxon>
        <taxon>Gastropoda</taxon>
        <taxon>Heterobranchia</taxon>
        <taxon>Euthyneura</taxon>
        <taxon>Panpulmonata</taxon>
        <taxon>Hygrophila</taxon>
        <taxon>Lymnaeoidea</taxon>
        <taxon>Planorbidae</taxon>
        <taxon>Biomphalaria</taxon>
    </lineage>
</organism>
<dbReference type="VEuPathDB" id="VectorBase:BGLAX_040753"/>
<dbReference type="KEGG" id="bgt:106054888"/>
<evidence type="ECO:0000313" key="7">
    <source>
        <dbReference type="EnsemblMetazoa" id="BGLB028157-PA"/>
    </source>
</evidence>
<evidence type="ECO:0000256" key="5">
    <source>
        <dbReference type="SAM" id="Phobius"/>
    </source>
</evidence>
<dbReference type="PANTHER" id="PTHR13800">
    <property type="entry name" value="TRANSIENT RECEPTOR POTENTIAL CATION CHANNEL, SUBFAMILY M, MEMBER 6"/>
    <property type="match status" value="1"/>
</dbReference>
<keyword evidence="2 5" id="KW-0812">Transmembrane</keyword>
<evidence type="ECO:0000256" key="1">
    <source>
        <dbReference type="ARBA" id="ARBA00004141"/>
    </source>
</evidence>
<dbReference type="Proteomes" id="UP000076420">
    <property type="component" value="Unassembled WGS sequence"/>
</dbReference>
<evidence type="ECO:0000256" key="2">
    <source>
        <dbReference type="ARBA" id="ARBA00022692"/>
    </source>
</evidence>
<feature type="domain" description="Ion transport" evidence="6">
    <location>
        <begin position="19"/>
        <end position="145"/>
    </location>
</feature>
<sequence length="159" mass="18627">MFQCMFSWQMKDCFNRGRWLIYFSSGWNIVDMLSILLFIIGAGLRTVALFNSTSDIWFDMARLALCVDFIIFTLRLLHNCYSNQVLGPTCSMIFKTVLVLMKFLYILAVIWISYAVASEAILYPNSVLNSYTMFFLLRKAYWQMFGQFFLEEIDAGKRT</sequence>
<dbReference type="GO" id="GO:0005886">
    <property type="term" value="C:plasma membrane"/>
    <property type="evidence" value="ECO:0007669"/>
    <property type="project" value="TreeGrafter"/>
</dbReference>
<feature type="transmembrane region" description="Helical" evidence="5">
    <location>
        <begin position="56"/>
        <end position="77"/>
    </location>
</feature>
<reference evidence="7" key="1">
    <citation type="submission" date="2020-05" db="UniProtKB">
        <authorList>
            <consortium name="EnsemblMetazoa"/>
        </authorList>
    </citation>
    <scope>IDENTIFICATION</scope>
    <source>
        <strain evidence="7">BB02</strain>
    </source>
</reference>
<dbReference type="AlphaFoldDB" id="A0A2C9L8H6"/>
<feature type="transmembrane region" description="Helical" evidence="5">
    <location>
        <begin position="20"/>
        <end position="44"/>
    </location>
</feature>
<dbReference type="Pfam" id="PF00520">
    <property type="entry name" value="Ion_trans"/>
    <property type="match status" value="1"/>
</dbReference>
<evidence type="ECO:0000256" key="3">
    <source>
        <dbReference type="ARBA" id="ARBA00022989"/>
    </source>
</evidence>
<name>A0A2C9L8H6_BIOGL</name>
<evidence type="ECO:0000259" key="6">
    <source>
        <dbReference type="Pfam" id="PF00520"/>
    </source>
</evidence>
<proteinExistence type="predicted"/>
<dbReference type="InterPro" id="IPR005821">
    <property type="entry name" value="Ion_trans_dom"/>
</dbReference>
<dbReference type="PANTHER" id="PTHR13800:SF12">
    <property type="entry name" value="TRANSIENT RECEPTOR POTENTIAL CATION CHANNEL SUBFAMILY M MEMBER-LIKE 2"/>
    <property type="match status" value="1"/>
</dbReference>
<feature type="transmembrane region" description="Helical" evidence="5">
    <location>
        <begin position="97"/>
        <end position="114"/>
    </location>
</feature>
<evidence type="ECO:0000313" key="8">
    <source>
        <dbReference type="Proteomes" id="UP000076420"/>
    </source>
</evidence>
<accession>A0A2C9L8H6</accession>
<keyword evidence="4 5" id="KW-0472">Membrane</keyword>
<dbReference type="GO" id="GO:0099604">
    <property type="term" value="F:ligand-gated calcium channel activity"/>
    <property type="evidence" value="ECO:0007669"/>
    <property type="project" value="TreeGrafter"/>
</dbReference>
<dbReference type="EnsemblMetazoa" id="BGLB028157-RA">
    <property type="protein sequence ID" value="BGLB028157-PA"/>
    <property type="gene ID" value="BGLB028157"/>
</dbReference>
<gene>
    <name evidence="7" type="primary">106054888</name>
</gene>
<evidence type="ECO:0000256" key="4">
    <source>
        <dbReference type="ARBA" id="ARBA00023136"/>
    </source>
</evidence>
<dbReference type="STRING" id="6526.A0A2C9L8H6"/>
<keyword evidence="3 5" id="KW-1133">Transmembrane helix</keyword>
<comment type="subcellular location">
    <subcellularLocation>
        <location evidence="1">Membrane</location>
        <topology evidence="1">Multi-pass membrane protein</topology>
    </subcellularLocation>
</comment>
<dbReference type="InterPro" id="IPR050927">
    <property type="entry name" value="TRPM"/>
</dbReference>
<protein>
    <recommendedName>
        <fullName evidence="6">Ion transport domain-containing protein</fullName>
    </recommendedName>
</protein>
<dbReference type="VEuPathDB" id="VectorBase:BGLB028157"/>